<dbReference type="Proteomes" id="UP000515154">
    <property type="component" value="Unplaced"/>
</dbReference>
<proteinExistence type="predicted"/>
<evidence type="ECO:0000313" key="2">
    <source>
        <dbReference type="RefSeq" id="XP_029654031.1"/>
    </source>
</evidence>
<dbReference type="RefSeq" id="XP_029654031.1">
    <property type="nucleotide sequence ID" value="XM_029798171.1"/>
</dbReference>
<accession>A0A6P7TZ63</accession>
<name>A0A6P7TZ63_9MOLL</name>
<reference evidence="2" key="1">
    <citation type="submission" date="2025-08" db="UniProtKB">
        <authorList>
            <consortium name="RefSeq"/>
        </authorList>
    </citation>
    <scope>IDENTIFICATION</scope>
</reference>
<keyword evidence="1" id="KW-1185">Reference proteome</keyword>
<protein>
    <submittedName>
        <fullName evidence="2">Uncharacterized protein LOC115227291</fullName>
    </submittedName>
</protein>
<sequence length="210" mass="23911">MCKKLNSMTMDDKIRRSGLTTAIPNQIFSTEKKTPKKIDQTIYGEIVLEDIPQAPISPIKSLIAEVPSIYIDHTDSATSESMDLADCKKYDNKQISKEFCDLPTQMVEENESIHINSVSTKSPCTDINSSIDSKQEEEYLLKKEYETINLKLKAMKKIMTMSPHSGKWKFEKDFEKSFLLNLLNTETGKVIFSMIDLFFPTFKGSAKNSQ</sequence>
<dbReference type="KEGG" id="osn:115227291"/>
<dbReference type="AlphaFoldDB" id="A0A6P7TZ63"/>
<organism evidence="1 2">
    <name type="scientific">Octopus sinensis</name>
    <name type="common">East Asian common octopus</name>
    <dbReference type="NCBI Taxonomy" id="2607531"/>
    <lineage>
        <taxon>Eukaryota</taxon>
        <taxon>Metazoa</taxon>
        <taxon>Spiralia</taxon>
        <taxon>Lophotrochozoa</taxon>
        <taxon>Mollusca</taxon>
        <taxon>Cephalopoda</taxon>
        <taxon>Coleoidea</taxon>
        <taxon>Octopodiformes</taxon>
        <taxon>Octopoda</taxon>
        <taxon>Incirrata</taxon>
        <taxon>Octopodidae</taxon>
        <taxon>Octopus</taxon>
    </lineage>
</organism>
<gene>
    <name evidence="2" type="primary">LOC115227291</name>
</gene>
<evidence type="ECO:0000313" key="1">
    <source>
        <dbReference type="Proteomes" id="UP000515154"/>
    </source>
</evidence>